<organism evidence="2 3">
    <name type="scientific">Candidatus Ornithobacterium hominis</name>
    <dbReference type="NCBI Taxonomy" id="2497989"/>
    <lineage>
        <taxon>Bacteria</taxon>
        <taxon>Pseudomonadati</taxon>
        <taxon>Bacteroidota</taxon>
        <taxon>Flavobacteriia</taxon>
        <taxon>Flavobacteriales</taxon>
        <taxon>Weeksellaceae</taxon>
        <taxon>Ornithobacterium</taxon>
    </lineage>
</organism>
<dbReference type="Proteomes" id="UP000262142">
    <property type="component" value="Unassembled WGS sequence"/>
</dbReference>
<proteinExistence type="predicted"/>
<gene>
    <name evidence="2" type="ORF">SAMEA104719789_00879</name>
</gene>
<evidence type="ECO:0000256" key="1">
    <source>
        <dbReference type="SAM" id="SignalP"/>
    </source>
</evidence>
<reference evidence="2 3" key="1">
    <citation type="submission" date="2018-09" db="EMBL/GenBank/DDBJ databases">
        <authorList>
            <consortium name="Pathogen Informatics"/>
        </authorList>
    </citation>
    <scope>NUCLEOTIDE SEQUENCE [LARGE SCALE GENOMIC DNA]</scope>
    <source>
        <strain evidence="2 3">OH-22767</strain>
    </source>
</reference>
<dbReference type="EMBL" id="UNSC01000003">
    <property type="protein sequence ID" value="SZD72434.1"/>
    <property type="molecule type" value="Genomic_DNA"/>
</dbReference>
<protein>
    <submittedName>
        <fullName evidence="2">Uncharacterized protein</fullName>
    </submittedName>
</protein>
<dbReference type="AlphaFoldDB" id="A0A383TXV6"/>
<keyword evidence="1" id="KW-0732">Signal</keyword>
<dbReference type="RefSeq" id="WP_119059229.1">
    <property type="nucleotide sequence ID" value="NZ_UNSC01000003.1"/>
</dbReference>
<feature type="signal peptide" evidence="1">
    <location>
        <begin position="1"/>
        <end position="20"/>
    </location>
</feature>
<sequence>MILNKITLIALILMMTSCTVTPLANNSNENDDQRIVVSTDKSEWNGSFKNDLEKALKNKLGLLNEKTNVNNFTHMTTERKSVDGEAWVFMNFYTQDDKMYRTRIEANKIKNDEILKLQNLKSATLIGVIPIKNRTNEYFFQAFENLKF</sequence>
<evidence type="ECO:0000313" key="3">
    <source>
        <dbReference type="Proteomes" id="UP000262142"/>
    </source>
</evidence>
<name>A0A383TXV6_9FLAO</name>
<dbReference type="PROSITE" id="PS51257">
    <property type="entry name" value="PROKAR_LIPOPROTEIN"/>
    <property type="match status" value="1"/>
</dbReference>
<evidence type="ECO:0000313" key="2">
    <source>
        <dbReference type="EMBL" id="SZD72434.1"/>
    </source>
</evidence>
<keyword evidence="3" id="KW-1185">Reference proteome</keyword>
<accession>A0A383TXV6</accession>
<feature type="chain" id="PRO_5016707475" evidence="1">
    <location>
        <begin position="21"/>
        <end position="148"/>
    </location>
</feature>